<feature type="region of interest" description="Disordered" evidence="2">
    <location>
        <begin position="103"/>
        <end position="125"/>
    </location>
</feature>
<dbReference type="SUPFAM" id="SSF54001">
    <property type="entry name" value="Cysteine proteinases"/>
    <property type="match status" value="1"/>
</dbReference>
<dbReference type="InterPro" id="IPR001447">
    <property type="entry name" value="Arylamine_N-AcTrfase"/>
</dbReference>
<dbReference type="Gene3D" id="3.30.2140.20">
    <property type="match status" value="1"/>
</dbReference>
<dbReference type="GO" id="GO:0016407">
    <property type="term" value="F:acetyltransferase activity"/>
    <property type="evidence" value="ECO:0007669"/>
    <property type="project" value="InterPro"/>
</dbReference>
<dbReference type="Proteomes" id="UP000305067">
    <property type="component" value="Unassembled WGS sequence"/>
</dbReference>
<evidence type="ECO:0000256" key="2">
    <source>
        <dbReference type="SAM" id="MobiDB-lite"/>
    </source>
</evidence>
<accession>A0A5C3QN14</accession>
<dbReference type="Pfam" id="PF00797">
    <property type="entry name" value="Acetyltransf_2"/>
    <property type="match status" value="1"/>
</dbReference>
<dbReference type="PANTHER" id="PTHR11786:SF0">
    <property type="entry name" value="ARYLAMINE N-ACETYLTRANSFERASE 4-RELATED"/>
    <property type="match status" value="1"/>
</dbReference>
<name>A0A5C3QN14_9AGAR</name>
<dbReference type="EMBL" id="ML178822">
    <property type="protein sequence ID" value="TFL02728.1"/>
    <property type="molecule type" value="Genomic_DNA"/>
</dbReference>
<evidence type="ECO:0000313" key="4">
    <source>
        <dbReference type="Proteomes" id="UP000305067"/>
    </source>
</evidence>
<evidence type="ECO:0000256" key="1">
    <source>
        <dbReference type="ARBA" id="ARBA00006547"/>
    </source>
</evidence>
<dbReference type="OrthoDB" id="10260017at2759"/>
<gene>
    <name evidence="3" type="ORF">BDV98DRAFT_603874</name>
</gene>
<dbReference type="InterPro" id="IPR038765">
    <property type="entry name" value="Papain-like_cys_pep_sf"/>
</dbReference>
<dbReference type="PANTHER" id="PTHR11786">
    <property type="entry name" value="N-HYDROXYARYLAMINE O-ACETYLTRANSFERASE"/>
    <property type="match status" value="1"/>
</dbReference>
<evidence type="ECO:0000313" key="3">
    <source>
        <dbReference type="EMBL" id="TFL02728.1"/>
    </source>
</evidence>
<sequence length="357" mass="39421">MERSLIYNHDQLLLYLAAIGYDLATHNPSVANLELIVGLHLRTFPFENTSMHYTESHSMDVTHEGIFQRLVVDQHGGSYCFGLNRILMEMLKLLGYRVSPGSARVNRNSEPGPKSSSSSSTQPNFGPTSHMLLFVQLPESALSETYVVDVGFGGSCLMRPILLKDGAEAKGMTGSEHHRLVVAPPETSGIHFSSNSTSEWYLQIQHLKPPATTSYSPTNWRTLYAFYLHPASQPDYDNASYIITHHPSSNIFRSSVVAVLPFLIASPPSLPNASDNSLLASVIAELIKPEEGDMGKFVLFGNTLKLSVGHTAKVMKTMESEAERVALLKDFFNVRVAEEGVRWIEGREAALEARARS</sequence>
<reference evidence="3 4" key="1">
    <citation type="journal article" date="2019" name="Nat. Ecol. Evol.">
        <title>Megaphylogeny resolves global patterns of mushroom evolution.</title>
        <authorList>
            <person name="Varga T."/>
            <person name="Krizsan K."/>
            <person name="Foldi C."/>
            <person name="Dima B."/>
            <person name="Sanchez-Garcia M."/>
            <person name="Sanchez-Ramirez S."/>
            <person name="Szollosi G.J."/>
            <person name="Szarkandi J.G."/>
            <person name="Papp V."/>
            <person name="Albert L."/>
            <person name="Andreopoulos W."/>
            <person name="Angelini C."/>
            <person name="Antonin V."/>
            <person name="Barry K.W."/>
            <person name="Bougher N.L."/>
            <person name="Buchanan P."/>
            <person name="Buyck B."/>
            <person name="Bense V."/>
            <person name="Catcheside P."/>
            <person name="Chovatia M."/>
            <person name="Cooper J."/>
            <person name="Damon W."/>
            <person name="Desjardin D."/>
            <person name="Finy P."/>
            <person name="Geml J."/>
            <person name="Haridas S."/>
            <person name="Hughes K."/>
            <person name="Justo A."/>
            <person name="Karasinski D."/>
            <person name="Kautmanova I."/>
            <person name="Kiss B."/>
            <person name="Kocsube S."/>
            <person name="Kotiranta H."/>
            <person name="LaButti K.M."/>
            <person name="Lechner B.E."/>
            <person name="Liimatainen K."/>
            <person name="Lipzen A."/>
            <person name="Lukacs Z."/>
            <person name="Mihaltcheva S."/>
            <person name="Morgado L.N."/>
            <person name="Niskanen T."/>
            <person name="Noordeloos M.E."/>
            <person name="Ohm R.A."/>
            <person name="Ortiz-Santana B."/>
            <person name="Ovrebo C."/>
            <person name="Racz N."/>
            <person name="Riley R."/>
            <person name="Savchenko A."/>
            <person name="Shiryaev A."/>
            <person name="Soop K."/>
            <person name="Spirin V."/>
            <person name="Szebenyi C."/>
            <person name="Tomsovsky M."/>
            <person name="Tulloss R.E."/>
            <person name="Uehling J."/>
            <person name="Grigoriev I.V."/>
            <person name="Vagvolgyi C."/>
            <person name="Papp T."/>
            <person name="Martin F.M."/>
            <person name="Miettinen O."/>
            <person name="Hibbett D.S."/>
            <person name="Nagy L.G."/>
        </authorList>
    </citation>
    <scope>NUCLEOTIDE SEQUENCE [LARGE SCALE GENOMIC DNA]</scope>
    <source>
        <strain evidence="3 4">CBS 309.79</strain>
    </source>
</reference>
<dbReference type="AlphaFoldDB" id="A0A5C3QN14"/>
<keyword evidence="4" id="KW-1185">Reference proteome</keyword>
<dbReference type="InterPro" id="IPR053710">
    <property type="entry name" value="Arylamine_NAT_domain_sf"/>
</dbReference>
<dbReference type="STRING" id="1884261.A0A5C3QN14"/>
<protein>
    <submittedName>
        <fullName evidence="3">Uncharacterized protein</fullName>
    </submittedName>
</protein>
<proteinExistence type="inferred from homology"/>
<comment type="similarity">
    <text evidence="1">Belongs to the arylamine N-acetyltransferase family.</text>
</comment>
<organism evidence="3 4">
    <name type="scientific">Pterulicium gracile</name>
    <dbReference type="NCBI Taxonomy" id="1884261"/>
    <lineage>
        <taxon>Eukaryota</taxon>
        <taxon>Fungi</taxon>
        <taxon>Dikarya</taxon>
        <taxon>Basidiomycota</taxon>
        <taxon>Agaricomycotina</taxon>
        <taxon>Agaricomycetes</taxon>
        <taxon>Agaricomycetidae</taxon>
        <taxon>Agaricales</taxon>
        <taxon>Pleurotineae</taxon>
        <taxon>Pterulaceae</taxon>
        <taxon>Pterulicium</taxon>
    </lineage>
</organism>